<name>A0A0A8XUL3_ARUDO</name>
<dbReference type="AlphaFoldDB" id="A0A0A8XUL3"/>
<evidence type="ECO:0000256" key="1">
    <source>
        <dbReference type="SAM" id="MobiDB-lite"/>
    </source>
</evidence>
<protein>
    <submittedName>
        <fullName evidence="2">Uncharacterized protein</fullName>
    </submittedName>
</protein>
<feature type="compositionally biased region" description="Low complexity" evidence="1">
    <location>
        <begin position="63"/>
        <end position="76"/>
    </location>
</feature>
<reference evidence="2" key="1">
    <citation type="submission" date="2014-09" db="EMBL/GenBank/DDBJ databases">
        <authorList>
            <person name="Magalhaes I.L.F."/>
            <person name="Oliveira U."/>
            <person name="Santos F.R."/>
            <person name="Vidigal T.H.D.A."/>
            <person name="Brescovit A.D."/>
            <person name="Santos A.J."/>
        </authorList>
    </citation>
    <scope>NUCLEOTIDE SEQUENCE</scope>
    <source>
        <tissue evidence="2">Shoot tissue taken approximately 20 cm above the soil surface</tissue>
    </source>
</reference>
<feature type="compositionally biased region" description="Polar residues" evidence="1">
    <location>
        <begin position="77"/>
        <end position="86"/>
    </location>
</feature>
<feature type="region of interest" description="Disordered" evidence="1">
    <location>
        <begin position="63"/>
        <end position="101"/>
    </location>
</feature>
<feature type="region of interest" description="Disordered" evidence="1">
    <location>
        <begin position="1"/>
        <end position="28"/>
    </location>
</feature>
<dbReference type="EMBL" id="GBRH01282488">
    <property type="protein sequence ID" value="JAD15407.1"/>
    <property type="molecule type" value="Transcribed_RNA"/>
</dbReference>
<sequence>MTPADPKLITGTSSPSGDSARGCTTAPRGKCHLETNDCDAGIAWVVSRKYLGWQFNGYASKTLTGSSSPSNGLGSPFMSTPGSSDPGTELSDNDWKSSTKL</sequence>
<proteinExistence type="predicted"/>
<accession>A0A0A8XUL3</accession>
<reference evidence="2" key="2">
    <citation type="journal article" date="2015" name="Data Brief">
        <title>Shoot transcriptome of the giant reed, Arundo donax.</title>
        <authorList>
            <person name="Barrero R.A."/>
            <person name="Guerrero F.D."/>
            <person name="Moolhuijzen P."/>
            <person name="Goolsby J.A."/>
            <person name="Tidwell J."/>
            <person name="Bellgard S.E."/>
            <person name="Bellgard M.I."/>
        </authorList>
    </citation>
    <scope>NUCLEOTIDE SEQUENCE</scope>
    <source>
        <tissue evidence="2">Shoot tissue taken approximately 20 cm above the soil surface</tissue>
    </source>
</reference>
<organism evidence="2">
    <name type="scientific">Arundo donax</name>
    <name type="common">Giant reed</name>
    <name type="synonym">Donax arundinaceus</name>
    <dbReference type="NCBI Taxonomy" id="35708"/>
    <lineage>
        <taxon>Eukaryota</taxon>
        <taxon>Viridiplantae</taxon>
        <taxon>Streptophyta</taxon>
        <taxon>Embryophyta</taxon>
        <taxon>Tracheophyta</taxon>
        <taxon>Spermatophyta</taxon>
        <taxon>Magnoliopsida</taxon>
        <taxon>Liliopsida</taxon>
        <taxon>Poales</taxon>
        <taxon>Poaceae</taxon>
        <taxon>PACMAD clade</taxon>
        <taxon>Arundinoideae</taxon>
        <taxon>Arundineae</taxon>
        <taxon>Arundo</taxon>
    </lineage>
</organism>
<evidence type="ECO:0000313" key="2">
    <source>
        <dbReference type="EMBL" id="JAD15407.1"/>
    </source>
</evidence>